<comment type="function">
    <text evidence="5">Modulates RecA activity.</text>
</comment>
<gene>
    <name evidence="5" type="primary">recX</name>
    <name evidence="8" type="ORF">IWA51_09525</name>
</gene>
<sequence length="204" mass="23181">MVIRGIKQTLPGVYEITPDAGSAFFLRAEYLSILSTDVLEESVEFSDEQWADILNAALVFSAERLAMRYLSRAEQCRAGLYSKLIKKDVDKASAQECLDFLEKVGYLNDERFAGAWLRSRSTDHCEGRLRLSAELTARNVERTAASKALDEFFSENDEKQICARALEKYCRLNGSAEGAEKSLIRKGFSYKMIRNVILEYDFSR</sequence>
<evidence type="ECO:0000313" key="8">
    <source>
        <dbReference type="EMBL" id="QQA00502.1"/>
    </source>
</evidence>
<evidence type="ECO:0000256" key="4">
    <source>
        <dbReference type="ARBA" id="ARBA00022490"/>
    </source>
</evidence>
<proteinExistence type="inferred from homology"/>
<dbReference type="GO" id="GO:0006282">
    <property type="term" value="P:regulation of DNA repair"/>
    <property type="evidence" value="ECO:0007669"/>
    <property type="project" value="UniProtKB-UniRule"/>
</dbReference>
<keyword evidence="9" id="KW-1185">Reference proteome</keyword>
<evidence type="ECO:0000256" key="5">
    <source>
        <dbReference type="HAMAP-Rule" id="MF_01114"/>
    </source>
</evidence>
<dbReference type="GO" id="GO:0005737">
    <property type="term" value="C:cytoplasm"/>
    <property type="evidence" value="ECO:0007669"/>
    <property type="project" value="UniProtKB-SubCell"/>
</dbReference>
<evidence type="ECO:0000256" key="3">
    <source>
        <dbReference type="ARBA" id="ARBA00018111"/>
    </source>
</evidence>
<feature type="domain" description="RecX first three-helical" evidence="7">
    <location>
        <begin position="65"/>
        <end position="101"/>
    </location>
</feature>
<dbReference type="RefSeq" id="WP_198442238.1">
    <property type="nucleotide sequence ID" value="NZ_CBCSHE010000009.1"/>
</dbReference>
<organism evidence="8 9">
    <name type="scientific">Treponema peruense</name>
    <dbReference type="NCBI Taxonomy" id="2787628"/>
    <lineage>
        <taxon>Bacteria</taxon>
        <taxon>Pseudomonadati</taxon>
        <taxon>Spirochaetota</taxon>
        <taxon>Spirochaetia</taxon>
        <taxon>Spirochaetales</taxon>
        <taxon>Treponemataceae</taxon>
        <taxon>Treponema</taxon>
    </lineage>
</organism>
<dbReference type="KEGG" id="tper:IWA51_09525"/>
<evidence type="ECO:0000259" key="6">
    <source>
        <dbReference type="Pfam" id="PF02631"/>
    </source>
</evidence>
<dbReference type="PANTHER" id="PTHR33602">
    <property type="entry name" value="REGULATORY PROTEIN RECX FAMILY PROTEIN"/>
    <property type="match status" value="1"/>
</dbReference>
<dbReference type="InterPro" id="IPR003783">
    <property type="entry name" value="Regulatory_RecX"/>
</dbReference>
<name>A0A7T3RCD4_9SPIR</name>
<evidence type="ECO:0000313" key="9">
    <source>
        <dbReference type="Proteomes" id="UP000595224"/>
    </source>
</evidence>
<dbReference type="Pfam" id="PF02631">
    <property type="entry name" value="RecX_HTH2"/>
    <property type="match status" value="1"/>
</dbReference>
<dbReference type="Pfam" id="PF21982">
    <property type="entry name" value="RecX_HTH1"/>
    <property type="match status" value="1"/>
</dbReference>
<dbReference type="InterPro" id="IPR053926">
    <property type="entry name" value="RecX_HTH_1st"/>
</dbReference>
<dbReference type="InterPro" id="IPR036388">
    <property type="entry name" value="WH-like_DNA-bd_sf"/>
</dbReference>
<dbReference type="InterPro" id="IPR053924">
    <property type="entry name" value="RecX_HTH_2nd"/>
</dbReference>
<dbReference type="Proteomes" id="UP000595224">
    <property type="component" value="Chromosome"/>
</dbReference>
<protein>
    <recommendedName>
        <fullName evidence="3 5">Regulatory protein RecX</fullName>
    </recommendedName>
</protein>
<dbReference type="PANTHER" id="PTHR33602:SF1">
    <property type="entry name" value="REGULATORY PROTEIN RECX FAMILY PROTEIN"/>
    <property type="match status" value="1"/>
</dbReference>
<keyword evidence="4 5" id="KW-0963">Cytoplasm</keyword>
<feature type="domain" description="RecX second three-helical" evidence="6">
    <location>
        <begin position="108"/>
        <end position="149"/>
    </location>
</feature>
<dbReference type="AlphaFoldDB" id="A0A7T3RCD4"/>
<comment type="subcellular location">
    <subcellularLocation>
        <location evidence="1 5">Cytoplasm</location>
    </subcellularLocation>
</comment>
<dbReference type="HAMAP" id="MF_01114">
    <property type="entry name" value="RecX"/>
    <property type="match status" value="1"/>
</dbReference>
<comment type="similarity">
    <text evidence="2 5">Belongs to the RecX family.</text>
</comment>
<evidence type="ECO:0000259" key="7">
    <source>
        <dbReference type="Pfam" id="PF21982"/>
    </source>
</evidence>
<accession>A0A7T3RCD4</accession>
<reference evidence="8 9" key="1">
    <citation type="submission" date="2020-11" db="EMBL/GenBank/DDBJ databases">
        <title>Treponema Peruensis nv. sp., first commensal Treponema isolated from human feces.</title>
        <authorList>
            <person name="Belkhou C."/>
            <person name="Raes J."/>
        </authorList>
    </citation>
    <scope>NUCLEOTIDE SEQUENCE [LARGE SCALE GENOMIC DNA]</scope>
    <source>
        <strain evidence="8 9">RCC2812</strain>
    </source>
</reference>
<dbReference type="Gene3D" id="1.10.10.10">
    <property type="entry name" value="Winged helix-like DNA-binding domain superfamily/Winged helix DNA-binding domain"/>
    <property type="match status" value="2"/>
</dbReference>
<evidence type="ECO:0000256" key="1">
    <source>
        <dbReference type="ARBA" id="ARBA00004496"/>
    </source>
</evidence>
<dbReference type="EMBL" id="CP064936">
    <property type="protein sequence ID" value="QQA00502.1"/>
    <property type="molecule type" value="Genomic_DNA"/>
</dbReference>
<evidence type="ECO:0000256" key="2">
    <source>
        <dbReference type="ARBA" id="ARBA00009695"/>
    </source>
</evidence>